<dbReference type="EMBL" id="LUCH01012533">
    <property type="protein sequence ID" value="KAF5395488.1"/>
    <property type="molecule type" value="Genomic_DNA"/>
</dbReference>
<evidence type="ECO:0000313" key="2">
    <source>
        <dbReference type="Proteomes" id="UP000748531"/>
    </source>
</evidence>
<evidence type="ECO:0000313" key="1">
    <source>
        <dbReference type="EMBL" id="KAF5395488.1"/>
    </source>
</evidence>
<accession>A0A8J4T0A5</accession>
<gene>
    <name evidence="1" type="ORF">PHET_12115</name>
</gene>
<feature type="non-terminal residue" evidence="1">
    <location>
        <position position="1"/>
    </location>
</feature>
<comment type="caution">
    <text evidence="1">The sequence shown here is derived from an EMBL/GenBank/DDBJ whole genome shotgun (WGS) entry which is preliminary data.</text>
</comment>
<organism evidence="1 2">
    <name type="scientific">Paragonimus heterotremus</name>
    <dbReference type="NCBI Taxonomy" id="100268"/>
    <lineage>
        <taxon>Eukaryota</taxon>
        <taxon>Metazoa</taxon>
        <taxon>Spiralia</taxon>
        <taxon>Lophotrochozoa</taxon>
        <taxon>Platyhelminthes</taxon>
        <taxon>Trematoda</taxon>
        <taxon>Digenea</taxon>
        <taxon>Plagiorchiida</taxon>
        <taxon>Troglotremata</taxon>
        <taxon>Troglotrematidae</taxon>
        <taxon>Paragonimus</taxon>
    </lineage>
</organism>
<sequence length="39" mass="4677">KLLVHDRHNFPKHCKSYGQKYLLVWLRVVYNSCLTDQCA</sequence>
<protein>
    <submittedName>
        <fullName evidence="1">Uncharacterized protein</fullName>
    </submittedName>
</protein>
<name>A0A8J4T0A5_9TREM</name>
<keyword evidence="2" id="KW-1185">Reference proteome</keyword>
<dbReference type="Proteomes" id="UP000748531">
    <property type="component" value="Unassembled WGS sequence"/>
</dbReference>
<reference evidence="1" key="1">
    <citation type="submission" date="2019-05" db="EMBL/GenBank/DDBJ databases">
        <title>Annotation for the trematode Paragonimus heterotremus.</title>
        <authorList>
            <person name="Choi Y.-J."/>
        </authorList>
    </citation>
    <scope>NUCLEOTIDE SEQUENCE</scope>
    <source>
        <strain evidence="1">LC</strain>
    </source>
</reference>
<dbReference type="AlphaFoldDB" id="A0A8J4T0A5"/>
<proteinExistence type="predicted"/>